<accession>A0A820G3D2</accession>
<feature type="non-terminal residue" evidence="1">
    <location>
        <position position="1"/>
    </location>
</feature>
<protein>
    <submittedName>
        <fullName evidence="1">Uncharacterized protein</fullName>
    </submittedName>
</protein>
<dbReference type="AlphaFoldDB" id="A0A820G3D2"/>
<dbReference type="Proteomes" id="UP000663866">
    <property type="component" value="Unassembled WGS sequence"/>
</dbReference>
<comment type="caution">
    <text evidence="1">The sequence shown here is derived from an EMBL/GenBank/DDBJ whole genome shotgun (WGS) entry which is preliminary data.</text>
</comment>
<sequence>IHNQESIELHTESRIEFIPKVNRHLRDSDKLIIPGSSPVSAVLSQICDNLGSTQKHVLSSNDSTQSSIRSTQRKEYSNLTDGLQLHSIGEDFEDDGNFRIDQPSSFMLKLKSVDLIKLKTIRTKKINKKTARLFEATGLPVDIGDKCKKNIIVEKTETNTYSKQRDHEHIKYCNFGIKTGDHNIVLRCNIYCIGRPVCSFSGSLIFAKTGSCHLIVNNTTITHTRGVKICRPMRDPIRSLLKKQFAQGAAVYRIYQDQSILTKIKSEQALESLLSSNVDESIVKLCEKYQEDINPDGKVPGAIQQICKWPCQIIVFTESSIRLFDMLLNYKNVVLSWDATGSIIQEKKDSARLLYYELSITLPGIVSENSIVPVTFMISDAHSLVNILHWLQLFKYNHSLVFPGKPFPRPRIVLSDRAQIFLIAALQLWNNESMKDFLHRAYRIVNDNADDTDLQTTNIHACLAHVLLDVRKTINKFIDERYRELAMWSIALLINTSSWFEFKHNWKLICLVLLKLHFGEDDHDREAQDALLEKINNIKSDANTVDAIKSIQAIQEEDTAKATGAYLYDFDDGADDDNDEIVIDEELEANATNSPFKSAIQKIFQDALDVIGISIEEAQGVPLQSILKWFKYLTNFFMPTLPIWSNLLLGDLTRHHRRIVQSFERVLITLPEQRTTAISERLMGILKRTQLGGHIHIRLDMVLSILVPDMITIIDEFSNSLCNHAGKSINHSNDSYSMILDEQRLKPIEERWRQSCNKRGHGHYTKCPAEPVFTDLVSSLLACRRNVNAGIKLPSLSPDWLSIAIGLILSIENNHHHRRRRISPSSSLSLSNVSPLIDVIYTFIEEWLNDKGKKIAQLKLNFLYLYLNQMILLNNTKFRKPAGVVSLGQFSHWLAIGGPSSSVYDLTCFTSIIRSGSNDIMVRVTKTKQRWSTSINRKMIGDGEQLKRLYASSRILIFERVDYQHKFNFIQAIVKCSSDTRGFTHDSIPLCITLQQSCSIIENDNKFGELNDLLRAEIKSFYSCYLCHDKHESLFILVKQIFIFKTNVNNDIVGFPIVTRADNQAYPQECCSNCNCSIKNVELPVH</sequence>
<organism evidence="1 2">
    <name type="scientific">Rotaria magnacalcarata</name>
    <dbReference type="NCBI Taxonomy" id="392030"/>
    <lineage>
        <taxon>Eukaryota</taxon>
        <taxon>Metazoa</taxon>
        <taxon>Spiralia</taxon>
        <taxon>Gnathifera</taxon>
        <taxon>Rotifera</taxon>
        <taxon>Eurotatoria</taxon>
        <taxon>Bdelloidea</taxon>
        <taxon>Philodinida</taxon>
        <taxon>Philodinidae</taxon>
        <taxon>Rotaria</taxon>
    </lineage>
</organism>
<proteinExistence type="predicted"/>
<feature type="non-terminal residue" evidence="1">
    <location>
        <position position="1086"/>
    </location>
</feature>
<keyword evidence="2" id="KW-1185">Reference proteome</keyword>
<evidence type="ECO:0000313" key="1">
    <source>
        <dbReference type="EMBL" id="CAF4271139.1"/>
    </source>
</evidence>
<dbReference type="EMBL" id="CAJOBG010009669">
    <property type="protein sequence ID" value="CAF4271139.1"/>
    <property type="molecule type" value="Genomic_DNA"/>
</dbReference>
<gene>
    <name evidence="1" type="ORF">OVN521_LOCUS30095</name>
</gene>
<evidence type="ECO:0000313" key="2">
    <source>
        <dbReference type="Proteomes" id="UP000663866"/>
    </source>
</evidence>
<reference evidence="1" key="1">
    <citation type="submission" date="2021-02" db="EMBL/GenBank/DDBJ databases">
        <authorList>
            <person name="Nowell W R."/>
        </authorList>
    </citation>
    <scope>NUCLEOTIDE SEQUENCE</scope>
</reference>
<name>A0A820G3D2_9BILA</name>